<reference evidence="8" key="1">
    <citation type="submission" date="2018-09" db="EMBL/GenBank/DDBJ databases">
        <title>Acidovorax cavernicola nov. sp. isolated from Gruta de las Maravillas (Aracena, Spain).</title>
        <authorList>
            <person name="Jurado V."/>
            <person name="Gutierrez-Patricio S."/>
            <person name="Gonzalez-Pimentel J.L."/>
            <person name="Miller A.Z."/>
            <person name="Laiz L."/>
            <person name="Saiz-Jimenez C."/>
        </authorList>
    </citation>
    <scope>NUCLEOTIDE SEQUENCE [LARGE SCALE GENOMIC DNA]</scope>
    <source>
        <strain evidence="8">1011MAR3C25</strain>
    </source>
</reference>
<keyword evidence="4 5" id="KW-0472">Membrane</keyword>
<feature type="transmembrane region" description="Helical" evidence="5">
    <location>
        <begin position="45"/>
        <end position="62"/>
    </location>
</feature>
<dbReference type="EMBL" id="QZCG01000005">
    <property type="protein sequence ID" value="RJE85750.1"/>
    <property type="molecule type" value="Genomic_DNA"/>
</dbReference>
<dbReference type="OrthoDB" id="7836448at2"/>
<dbReference type="Pfam" id="PF01694">
    <property type="entry name" value="Rhomboid"/>
    <property type="match status" value="1"/>
</dbReference>
<gene>
    <name evidence="7" type="ORF">D3P04_08270</name>
</gene>
<feature type="transmembrane region" description="Helical" evidence="5">
    <location>
        <begin position="176"/>
        <end position="199"/>
    </location>
</feature>
<evidence type="ECO:0000256" key="4">
    <source>
        <dbReference type="ARBA" id="ARBA00023136"/>
    </source>
</evidence>
<evidence type="ECO:0000256" key="2">
    <source>
        <dbReference type="ARBA" id="ARBA00022692"/>
    </source>
</evidence>
<dbReference type="RefSeq" id="WP_119747773.1">
    <property type="nucleotide sequence ID" value="NZ_QZCG01000005.1"/>
</dbReference>
<dbReference type="GO" id="GO:0016020">
    <property type="term" value="C:membrane"/>
    <property type="evidence" value="ECO:0007669"/>
    <property type="project" value="UniProtKB-SubCell"/>
</dbReference>
<feature type="transmembrane region" description="Helical" evidence="5">
    <location>
        <begin position="114"/>
        <end position="137"/>
    </location>
</feature>
<feature type="transmembrane region" description="Helical" evidence="5">
    <location>
        <begin position="143"/>
        <end position="164"/>
    </location>
</feature>
<dbReference type="GO" id="GO:0006508">
    <property type="term" value="P:proteolysis"/>
    <property type="evidence" value="ECO:0007669"/>
    <property type="project" value="UniProtKB-KW"/>
</dbReference>
<dbReference type="GO" id="GO:0004252">
    <property type="term" value="F:serine-type endopeptidase activity"/>
    <property type="evidence" value="ECO:0007669"/>
    <property type="project" value="InterPro"/>
</dbReference>
<dbReference type="Gene3D" id="1.20.1540.10">
    <property type="entry name" value="Rhomboid-like"/>
    <property type="match status" value="1"/>
</dbReference>
<feature type="transmembrane region" description="Helical" evidence="5">
    <location>
        <begin position="205"/>
        <end position="223"/>
    </location>
</feature>
<comment type="subcellular location">
    <subcellularLocation>
        <location evidence="1">Membrane</location>
        <topology evidence="1">Multi-pass membrane protein</topology>
    </subcellularLocation>
</comment>
<accession>A0A418SXW9</accession>
<dbReference type="AlphaFoldDB" id="A0A418SXW9"/>
<keyword evidence="2 5" id="KW-0812">Transmembrane</keyword>
<evidence type="ECO:0000259" key="6">
    <source>
        <dbReference type="Pfam" id="PF01694"/>
    </source>
</evidence>
<evidence type="ECO:0000313" key="7">
    <source>
        <dbReference type="EMBL" id="RJE85750.1"/>
    </source>
</evidence>
<proteinExistence type="predicted"/>
<feature type="domain" description="Peptidase S54 rhomboid" evidence="6">
    <location>
        <begin position="74"/>
        <end position="219"/>
    </location>
</feature>
<protein>
    <submittedName>
        <fullName evidence="7">Rhomboid family intramembrane serine protease</fullName>
    </submittedName>
</protein>
<keyword evidence="7" id="KW-0378">Hydrolase</keyword>
<organism evidence="7 8">
    <name type="scientific">Paracoccus onubensis</name>
    <dbReference type="NCBI Taxonomy" id="1675788"/>
    <lineage>
        <taxon>Bacteria</taxon>
        <taxon>Pseudomonadati</taxon>
        <taxon>Pseudomonadota</taxon>
        <taxon>Alphaproteobacteria</taxon>
        <taxon>Rhodobacterales</taxon>
        <taxon>Paracoccaceae</taxon>
        <taxon>Paracoccus</taxon>
    </lineage>
</organism>
<name>A0A418SXW9_9RHOB</name>
<evidence type="ECO:0000313" key="8">
    <source>
        <dbReference type="Proteomes" id="UP000284202"/>
    </source>
</evidence>
<evidence type="ECO:0000256" key="3">
    <source>
        <dbReference type="ARBA" id="ARBA00022989"/>
    </source>
</evidence>
<feature type="transmembrane region" description="Helical" evidence="5">
    <location>
        <begin position="15"/>
        <end position="33"/>
    </location>
</feature>
<comment type="caution">
    <text evidence="7">The sequence shown here is derived from an EMBL/GenBank/DDBJ whole genome shotgun (WGS) entry which is preliminary data.</text>
</comment>
<keyword evidence="8" id="KW-1185">Reference proteome</keyword>
<dbReference type="InterPro" id="IPR035952">
    <property type="entry name" value="Rhomboid-like_sf"/>
</dbReference>
<keyword evidence="7" id="KW-0645">Protease</keyword>
<dbReference type="SUPFAM" id="SSF144091">
    <property type="entry name" value="Rhomboid-like"/>
    <property type="match status" value="1"/>
</dbReference>
<dbReference type="InterPro" id="IPR022764">
    <property type="entry name" value="Peptidase_S54_rhomboid_dom"/>
</dbReference>
<dbReference type="Proteomes" id="UP000284202">
    <property type="component" value="Unassembled WGS sequence"/>
</dbReference>
<keyword evidence="3 5" id="KW-1133">Transmembrane helix</keyword>
<evidence type="ECO:0000256" key="5">
    <source>
        <dbReference type="SAM" id="Phobius"/>
    </source>
</evidence>
<evidence type="ECO:0000256" key="1">
    <source>
        <dbReference type="ARBA" id="ARBA00004141"/>
    </source>
</evidence>
<feature type="transmembrane region" description="Helical" evidence="5">
    <location>
        <begin position="82"/>
        <end position="102"/>
    </location>
</feature>
<sequence length="233" mass="25006">MHQGMNESPVNPLPAVVWLLAMPVIASEAVFALGRLGLIGGAEGIGLRLAGLQMSAYAPELVQRMWSVGTIDWRQIHRLVAYPFVNVSFTQALLVLAFTLALGNMVAREFRAWAVIALYLGSALGGALVYTVVMSYLPARPAVLVGGYPAVYGLVGAFTFLLWTRLAAVNANRFRAFTLIGMLLLFQLVFGIVFGGAGYGWIAEIAGFAVGFGLSFILVDGGMTRALGHLRQR</sequence>